<keyword evidence="3" id="KW-1185">Reference proteome</keyword>
<protein>
    <submittedName>
        <fullName evidence="2">Uncharacterized protein</fullName>
    </submittedName>
</protein>
<evidence type="ECO:0000256" key="1">
    <source>
        <dbReference type="SAM" id="SignalP"/>
    </source>
</evidence>
<dbReference type="Proteomes" id="UP001064632">
    <property type="component" value="Chromosome"/>
</dbReference>
<sequence length="268" mass="29162">MNHRYRRLGVLLLVLLGTASPLTGAVAAPPYSGTIWIAPNLITSADPTEFTTLAYQGQGMRLMFDRRVNAFVEYNAYLFNASFVGGSTVEVQVNPEFGSAAAAQAEAEIYLPVIGRLPRALRRDVQTVWLHRGDQPFGGGNNNLLIHNGSVAQGYIRDGVLEETLAHEASHTSLDADFAAAPGWIAAQTADPEFISTYARDNPTREDIAESFVPWLASRCGNGRVPPAVISTVDATIPHRLHYFDARNRDLRPLSGCDPIFVSDLEAP</sequence>
<keyword evidence="1" id="KW-0732">Signal</keyword>
<reference evidence="2" key="1">
    <citation type="submission" date="2022-09" db="EMBL/GenBank/DDBJ databases">
        <title>Tahibacter sp. nov., isolated from a fresh water.</title>
        <authorList>
            <person name="Baek J.H."/>
            <person name="Lee J.K."/>
            <person name="Kim J.M."/>
            <person name="Jeon C.O."/>
        </authorList>
    </citation>
    <scope>NUCLEOTIDE SEQUENCE</scope>
    <source>
        <strain evidence="2">W38</strain>
    </source>
</reference>
<dbReference type="RefSeq" id="WP_261697060.1">
    <property type="nucleotide sequence ID" value="NZ_CP104694.1"/>
</dbReference>
<name>A0ABY6BJP3_9GAMM</name>
<feature type="chain" id="PRO_5045897222" evidence="1">
    <location>
        <begin position="28"/>
        <end position="268"/>
    </location>
</feature>
<proteinExistence type="predicted"/>
<feature type="signal peptide" evidence="1">
    <location>
        <begin position="1"/>
        <end position="27"/>
    </location>
</feature>
<organism evidence="2 3">
    <name type="scientific">Tahibacter amnicola</name>
    <dbReference type="NCBI Taxonomy" id="2976241"/>
    <lineage>
        <taxon>Bacteria</taxon>
        <taxon>Pseudomonadati</taxon>
        <taxon>Pseudomonadota</taxon>
        <taxon>Gammaproteobacteria</taxon>
        <taxon>Lysobacterales</taxon>
        <taxon>Rhodanobacteraceae</taxon>
        <taxon>Tahibacter</taxon>
    </lineage>
</organism>
<gene>
    <name evidence="2" type="ORF">N4264_10910</name>
</gene>
<dbReference type="EMBL" id="CP104694">
    <property type="protein sequence ID" value="UXI70109.1"/>
    <property type="molecule type" value="Genomic_DNA"/>
</dbReference>
<accession>A0ABY6BJP3</accession>
<evidence type="ECO:0000313" key="2">
    <source>
        <dbReference type="EMBL" id="UXI70109.1"/>
    </source>
</evidence>
<evidence type="ECO:0000313" key="3">
    <source>
        <dbReference type="Proteomes" id="UP001064632"/>
    </source>
</evidence>